<feature type="domain" description="Putative metallopeptidase" evidence="3">
    <location>
        <begin position="23"/>
        <end position="299"/>
    </location>
</feature>
<feature type="region of interest" description="Disordered" evidence="1">
    <location>
        <begin position="422"/>
        <end position="446"/>
    </location>
</feature>
<dbReference type="EMBL" id="AUBJ02000001">
    <property type="protein sequence ID" value="MCP2331138.1"/>
    <property type="molecule type" value="Genomic_DNA"/>
</dbReference>
<proteinExistence type="predicted"/>
<evidence type="ECO:0000313" key="4">
    <source>
        <dbReference type="EMBL" id="MCP2331138.1"/>
    </source>
</evidence>
<dbReference type="InterPro" id="IPR018698">
    <property type="entry name" value="VWA-like_dom"/>
</dbReference>
<dbReference type="InterPro" id="IPR025154">
    <property type="entry name" value="Put_metallopeptidase_dom"/>
</dbReference>
<dbReference type="PANTHER" id="PTHR38730">
    <property type="entry name" value="SLL7028 PROTEIN"/>
    <property type="match status" value="1"/>
</dbReference>
<evidence type="ECO:0000256" key="1">
    <source>
        <dbReference type="SAM" id="MobiDB-lite"/>
    </source>
</evidence>
<dbReference type="Proteomes" id="UP000791080">
    <property type="component" value="Unassembled WGS sequence"/>
</dbReference>
<evidence type="ECO:0000259" key="3">
    <source>
        <dbReference type="Pfam" id="PF13203"/>
    </source>
</evidence>
<sequence length="446" mass="47928">MTTATGRTPHPDREPEVLRRFAEARLWAAAQAPYLASAVFALRPVVLEARSDEHTGEPVPDPEFRALPTDTRWRVHLDPGTLLTTPVEETGWWLLHHIGHLVRRHAARGPNQGAGRRTGGTGGADEEAAHRWNQAADAEVNDDLESAGLTTPEGVVSPRALGLPEGRLAEEYVSLIEVLDTAHRRGGRRLVDLVDCGPAVRGLDGRYEETGAGEGIDDTERHVLELALARDIERRAAARTAVPGGWRRWAEDRRRPVVDWRTRLGAVLRRGVRRTAGRVDFSYRRPSRRPGPGGVLLPTMVAPAPGIALVIDTSGSVAAPVLAGFLSEITGVLARAAGPERRLRAICCDDRAHPVQEVREAADIELTGGGGTDLRAGIAAALALRPRPDLVLVLTDGHTPWPERRPPVPVVVGLVAAHPPPADAPTPPAWAHPIPLPATAPRGAEA</sequence>
<dbReference type="Pfam" id="PF13203">
    <property type="entry name" value="DUF2201_N"/>
    <property type="match status" value="1"/>
</dbReference>
<name>A0ABT1JG43_ACTCY</name>
<comment type="caution">
    <text evidence="4">The sequence shown here is derived from an EMBL/GenBank/DDBJ whole genome shotgun (WGS) entry which is preliminary data.</text>
</comment>
<dbReference type="Pfam" id="PF09967">
    <property type="entry name" value="DUF2201"/>
    <property type="match status" value="1"/>
</dbReference>
<dbReference type="PANTHER" id="PTHR38730:SF1">
    <property type="entry name" value="SLL7028 PROTEIN"/>
    <property type="match status" value="1"/>
</dbReference>
<reference evidence="4 5" key="1">
    <citation type="submission" date="2022-06" db="EMBL/GenBank/DDBJ databases">
        <title>Genomic Encyclopedia of Type Strains, Phase I: the one thousand microbial genomes (KMG-I) project.</title>
        <authorList>
            <person name="Kyrpides N."/>
        </authorList>
    </citation>
    <scope>NUCLEOTIDE SEQUENCE [LARGE SCALE GENOMIC DNA]</scope>
    <source>
        <strain evidence="4 5">DSM 43889</strain>
    </source>
</reference>
<feature type="domain" description="VWA-like" evidence="2">
    <location>
        <begin position="307"/>
        <end position="431"/>
    </location>
</feature>
<evidence type="ECO:0000259" key="2">
    <source>
        <dbReference type="Pfam" id="PF09967"/>
    </source>
</evidence>
<evidence type="ECO:0000313" key="5">
    <source>
        <dbReference type="Proteomes" id="UP000791080"/>
    </source>
</evidence>
<gene>
    <name evidence="4" type="ORF">G443_001408</name>
</gene>
<protein>
    <submittedName>
        <fullName evidence="4">Metal-dependent peptidase</fullName>
    </submittedName>
</protein>
<dbReference type="RefSeq" id="WP_169731702.1">
    <property type="nucleotide sequence ID" value="NZ_AUBJ02000001.1"/>
</dbReference>
<keyword evidence="5" id="KW-1185">Reference proteome</keyword>
<dbReference type="InterPro" id="IPR036465">
    <property type="entry name" value="vWFA_dom_sf"/>
</dbReference>
<organism evidence="4 5">
    <name type="scientific">Actinoalloteichus caeruleus DSM 43889</name>
    <dbReference type="NCBI Taxonomy" id="1120930"/>
    <lineage>
        <taxon>Bacteria</taxon>
        <taxon>Bacillati</taxon>
        <taxon>Actinomycetota</taxon>
        <taxon>Actinomycetes</taxon>
        <taxon>Pseudonocardiales</taxon>
        <taxon>Pseudonocardiaceae</taxon>
        <taxon>Actinoalloteichus</taxon>
        <taxon>Actinoalloteichus cyanogriseus</taxon>
    </lineage>
</organism>
<accession>A0ABT1JG43</accession>
<feature type="compositionally biased region" description="Pro residues" evidence="1">
    <location>
        <begin position="422"/>
        <end position="438"/>
    </location>
</feature>
<dbReference type="SUPFAM" id="SSF53300">
    <property type="entry name" value="vWA-like"/>
    <property type="match status" value="1"/>
</dbReference>
<feature type="region of interest" description="Disordered" evidence="1">
    <location>
        <begin position="106"/>
        <end position="127"/>
    </location>
</feature>